<feature type="compositionally biased region" description="Polar residues" evidence="1">
    <location>
        <begin position="309"/>
        <end position="347"/>
    </location>
</feature>
<evidence type="ECO:0000256" key="1">
    <source>
        <dbReference type="SAM" id="MobiDB-lite"/>
    </source>
</evidence>
<protein>
    <submittedName>
        <fullName evidence="2">Uncharacterized protein</fullName>
    </submittedName>
</protein>
<dbReference type="STRING" id="1447875.A0A2B7WYA8"/>
<dbReference type="EMBL" id="PDNB01000172">
    <property type="protein sequence ID" value="PGH01398.1"/>
    <property type="molecule type" value="Genomic_DNA"/>
</dbReference>
<keyword evidence="3" id="KW-1185">Reference proteome</keyword>
<feature type="region of interest" description="Disordered" evidence="1">
    <location>
        <begin position="27"/>
        <end position="160"/>
    </location>
</feature>
<dbReference type="Proteomes" id="UP000223968">
    <property type="component" value="Unassembled WGS sequence"/>
</dbReference>
<feature type="region of interest" description="Disordered" evidence="1">
    <location>
        <begin position="216"/>
        <end position="251"/>
    </location>
</feature>
<proteinExistence type="predicted"/>
<name>A0A2B7WYA8_9EURO</name>
<organism evidence="2 3">
    <name type="scientific">Helicocarpus griseus UAMH5409</name>
    <dbReference type="NCBI Taxonomy" id="1447875"/>
    <lineage>
        <taxon>Eukaryota</taxon>
        <taxon>Fungi</taxon>
        <taxon>Dikarya</taxon>
        <taxon>Ascomycota</taxon>
        <taxon>Pezizomycotina</taxon>
        <taxon>Eurotiomycetes</taxon>
        <taxon>Eurotiomycetidae</taxon>
        <taxon>Onygenales</taxon>
        <taxon>Ajellomycetaceae</taxon>
        <taxon>Helicocarpus</taxon>
    </lineage>
</organism>
<gene>
    <name evidence="2" type="ORF">AJ79_07939</name>
</gene>
<feature type="compositionally biased region" description="Polar residues" evidence="1">
    <location>
        <begin position="77"/>
        <end position="91"/>
    </location>
</feature>
<evidence type="ECO:0000313" key="2">
    <source>
        <dbReference type="EMBL" id="PGH01398.1"/>
    </source>
</evidence>
<reference evidence="2 3" key="1">
    <citation type="submission" date="2017-10" db="EMBL/GenBank/DDBJ databases">
        <title>Comparative genomics in systemic dimorphic fungi from Ajellomycetaceae.</title>
        <authorList>
            <person name="Munoz J.F."/>
            <person name="Mcewen J.G."/>
            <person name="Clay O.K."/>
            <person name="Cuomo C.A."/>
        </authorList>
    </citation>
    <scope>NUCLEOTIDE SEQUENCE [LARGE SCALE GENOMIC DNA]</scope>
    <source>
        <strain evidence="2 3">UAMH5409</strain>
    </source>
</reference>
<feature type="compositionally biased region" description="Polar residues" evidence="1">
    <location>
        <begin position="28"/>
        <end position="40"/>
    </location>
</feature>
<comment type="caution">
    <text evidence="2">The sequence shown here is derived from an EMBL/GenBank/DDBJ whole genome shotgun (WGS) entry which is preliminary data.</text>
</comment>
<dbReference type="AlphaFoldDB" id="A0A2B7WYA8"/>
<dbReference type="OrthoDB" id="425602at2759"/>
<evidence type="ECO:0000313" key="3">
    <source>
        <dbReference type="Proteomes" id="UP000223968"/>
    </source>
</evidence>
<feature type="region of interest" description="Disordered" evidence="1">
    <location>
        <begin position="1"/>
        <end position="20"/>
    </location>
</feature>
<feature type="compositionally biased region" description="Basic and acidic residues" evidence="1">
    <location>
        <begin position="222"/>
        <end position="233"/>
    </location>
</feature>
<feature type="region of interest" description="Disordered" evidence="1">
    <location>
        <begin position="296"/>
        <end position="348"/>
    </location>
</feature>
<sequence>MALTQPISPSSRQPFGAVDSSRLRFLQSMKNQQNGTTSTSLKRRLDTSEFLDTENMDPSSNSPAKRNRYSPNEDVSKTPTFTFTAPEQSITTHRHFQTPLARVKKASLPNSAPLRAPAGRSPKSRPAKAFSRRSIGSSSYTRVDPPSFTKPHAPRAPFSIADALHGTLNTSIRQTKTSPPDCGKQRLPKAWDFEIYADTEQDEMANLMEHSTCVLDISDDEDKSRNKDDRGKENIPPPDCVNRGTETDAAGVKDAFENLPAGRMVEMSDEPRSALGELDIAQFVHEENKNENILENVESTPSTHDDCQQEYSPSEENSPSATVQITPPSEPSFTDNAPQQHQPSHPTLASHAAISALISSSVPVTGPCLFNKEAIAPTDEEIKIWESGSVAGEAAEGDTTTIASVTSNNIAPP</sequence>
<accession>A0A2B7WYA8</accession>
<feature type="compositionally biased region" description="Polar residues" evidence="1">
    <location>
        <begin position="1"/>
        <end position="13"/>
    </location>
</feature>